<dbReference type="EMBL" id="JAGRYU010000002">
    <property type="protein sequence ID" value="MBU4680676.1"/>
    <property type="molecule type" value="Genomic_DNA"/>
</dbReference>
<dbReference type="RefSeq" id="WP_216374338.1">
    <property type="nucleotide sequence ID" value="NZ_JAGRYT010000006.1"/>
</dbReference>
<reference evidence="7" key="1">
    <citation type="submission" date="2023-07" db="EMBL/GenBank/DDBJ databases">
        <title>Cedecea davisae an AmpC producer and its therapeutic implications.</title>
        <authorList>
            <person name="Notter J."/>
        </authorList>
    </citation>
    <scope>NUCLEOTIDE SEQUENCE [LARGE SCALE GENOMIC DNA]</scope>
    <source>
        <strain evidence="7">1</strain>
    </source>
</reference>
<feature type="domain" description="HTH lysR-type" evidence="5">
    <location>
        <begin position="5"/>
        <end position="62"/>
    </location>
</feature>
<sequence>MRKLPSLSMLRVFEETCRTLSFSKAAQALCITQSAASRQIKQLEEFLGKLLFVRSHSGLALTQEAMLLLPVVRQSLDILEEGVCHVQLRNPLQHLRLQVAPTFATRWLAPRLVALRQRNSQLQIALISETRQKYCDFDCAIRFGSRTECEGRGEWLCHEKLLLVASPLLMIDGHFPPLAAQPQLHILNGDLRLDNWPRWLAAVGENESVLSGGLEFSTEDQVINACVTGAGYAVLDRMMIRNELRGGLLVPLAELELQSGNGYWLEIPQGKRDLPRVGYFRDWLQAEIERFWGEERQVVRGIEALPGAVAVG</sequence>
<name>A0ABS6DBU1_9ENTR</name>
<dbReference type="PROSITE" id="PS50931">
    <property type="entry name" value="HTH_LYSR"/>
    <property type="match status" value="1"/>
</dbReference>
<dbReference type="Pfam" id="PF03466">
    <property type="entry name" value="LysR_substrate"/>
    <property type="match status" value="1"/>
</dbReference>
<dbReference type="Proteomes" id="UP000686327">
    <property type="component" value="Unassembled WGS sequence"/>
</dbReference>
<evidence type="ECO:0000256" key="2">
    <source>
        <dbReference type="ARBA" id="ARBA00023015"/>
    </source>
</evidence>
<gene>
    <name evidence="6" type="ORF">KC222_01450</name>
</gene>
<comment type="caution">
    <text evidence="6">The sequence shown here is derived from an EMBL/GenBank/DDBJ whole genome shotgun (WGS) entry which is preliminary data.</text>
</comment>
<dbReference type="PANTHER" id="PTHR30537:SF58">
    <property type="entry name" value="HTH-TYPE TRANSCRIPTIONAL REGULATOR PERR"/>
    <property type="match status" value="1"/>
</dbReference>
<keyword evidence="7" id="KW-1185">Reference proteome</keyword>
<keyword evidence="4" id="KW-0804">Transcription</keyword>
<dbReference type="InterPro" id="IPR058163">
    <property type="entry name" value="LysR-type_TF_proteobact-type"/>
</dbReference>
<evidence type="ECO:0000313" key="7">
    <source>
        <dbReference type="Proteomes" id="UP000686327"/>
    </source>
</evidence>
<comment type="similarity">
    <text evidence="1">Belongs to the LysR transcriptional regulatory family.</text>
</comment>
<evidence type="ECO:0000256" key="4">
    <source>
        <dbReference type="ARBA" id="ARBA00023163"/>
    </source>
</evidence>
<protein>
    <submittedName>
        <fullName evidence="6">LysR family transcriptional regulator</fullName>
    </submittedName>
</protein>
<keyword evidence="2" id="KW-0805">Transcription regulation</keyword>
<organism evidence="6 7">
    <name type="scientific">Cedecea davisae</name>
    <dbReference type="NCBI Taxonomy" id="158484"/>
    <lineage>
        <taxon>Bacteria</taxon>
        <taxon>Pseudomonadati</taxon>
        <taxon>Pseudomonadota</taxon>
        <taxon>Gammaproteobacteria</taxon>
        <taxon>Enterobacterales</taxon>
        <taxon>Enterobacteriaceae</taxon>
        <taxon>Cedecea</taxon>
    </lineage>
</organism>
<evidence type="ECO:0000256" key="3">
    <source>
        <dbReference type="ARBA" id="ARBA00023125"/>
    </source>
</evidence>
<dbReference type="InterPro" id="IPR000847">
    <property type="entry name" value="LysR_HTH_N"/>
</dbReference>
<dbReference type="PANTHER" id="PTHR30537">
    <property type="entry name" value="HTH-TYPE TRANSCRIPTIONAL REGULATOR"/>
    <property type="match status" value="1"/>
</dbReference>
<keyword evidence="3" id="KW-0238">DNA-binding</keyword>
<dbReference type="Pfam" id="PF00126">
    <property type="entry name" value="HTH_1"/>
    <property type="match status" value="1"/>
</dbReference>
<evidence type="ECO:0000259" key="5">
    <source>
        <dbReference type="PROSITE" id="PS50931"/>
    </source>
</evidence>
<evidence type="ECO:0000256" key="1">
    <source>
        <dbReference type="ARBA" id="ARBA00009437"/>
    </source>
</evidence>
<dbReference type="InterPro" id="IPR005119">
    <property type="entry name" value="LysR_subst-bd"/>
</dbReference>
<accession>A0ABS6DBU1</accession>
<proteinExistence type="inferred from homology"/>
<evidence type="ECO:0000313" key="6">
    <source>
        <dbReference type="EMBL" id="MBU4680676.1"/>
    </source>
</evidence>